<dbReference type="AlphaFoldDB" id="A0AAE3YTG2"/>
<evidence type="ECO:0000259" key="7">
    <source>
        <dbReference type="PROSITE" id="PS51764"/>
    </source>
</evidence>
<name>A0AAE3YTG2_9ACTN</name>
<evidence type="ECO:0000313" key="9">
    <source>
        <dbReference type="Proteomes" id="UP001183643"/>
    </source>
</evidence>
<organism evidence="8 9">
    <name type="scientific">Catenuloplanes atrovinosus</name>
    <dbReference type="NCBI Taxonomy" id="137266"/>
    <lineage>
        <taxon>Bacteria</taxon>
        <taxon>Bacillati</taxon>
        <taxon>Actinomycetota</taxon>
        <taxon>Actinomycetes</taxon>
        <taxon>Micromonosporales</taxon>
        <taxon>Micromonosporaceae</taxon>
        <taxon>Catenuloplanes</taxon>
    </lineage>
</organism>
<sequence>MPALAARRWVPALALTLVASLGVAACGRDEPSPAPTPSPDLDGPPPAIAVHPGPYDAGPMPVPATGAYLGAWVKPEVISQPGRLDAIHGLEARLGRELDIVHTYRKWDEKFGTESDRAFMDAGATLLFSWASGDTRSITSGEHDELIRAQARRVAAAKRPVLMRFRWEMDRPNLRPSMWSGPDYVAAWRHVRRIFDAERARNASWVWCPTSEGFENGEAPAFYPGDDVVDWTCVDVYAGERFRSLGELLTPFLRWAAERPKPILIGEYGVAAAWGSPARAAWLRDATRLFKANPQIKGVCYFDSNPDGNPPEKQFRVSGDAAAFDAFAELTRDPWFNQPPGPRRARPRA</sequence>
<dbReference type="PANTHER" id="PTHR40079:SF4">
    <property type="entry name" value="GH26 DOMAIN-CONTAINING PROTEIN-RELATED"/>
    <property type="match status" value="1"/>
</dbReference>
<feature type="active site" description="Proton donor" evidence="4">
    <location>
        <position position="168"/>
    </location>
</feature>
<reference evidence="8" key="1">
    <citation type="submission" date="2023-07" db="EMBL/GenBank/DDBJ databases">
        <title>Sequencing the genomes of 1000 actinobacteria strains.</title>
        <authorList>
            <person name="Klenk H.-P."/>
        </authorList>
    </citation>
    <scope>NUCLEOTIDE SEQUENCE</scope>
    <source>
        <strain evidence="8">DSM 44707</strain>
    </source>
</reference>
<keyword evidence="6" id="KW-0732">Signal</keyword>
<evidence type="ECO:0000256" key="3">
    <source>
        <dbReference type="ARBA" id="ARBA00023295"/>
    </source>
</evidence>
<keyword evidence="3 4" id="KW-0326">Glycosidase</keyword>
<comment type="caution">
    <text evidence="8">The sequence shown here is derived from an EMBL/GenBank/DDBJ whole genome shotgun (WGS) entry which is preliminary data.</text>
</comment>
<evidence type="ECO:0000256" key="4">
    <source>
        <dbReference type="PROSITE-ProRule" id="PRU01100"/>
    </source>
</evidence>
<gene>
    <name evidence="8" type="ORF">J2S41_006113</name>
</gene>
<comment type="similarity">
    <text evidence="1 4">Belongs to the glycosyl hydrolase 26 family.</text>
</comment>
<dbReference type="Gene3D" id="3.20.20.80">
    <property type="entry name" value="Glycosidases"/>
    <property type="match status" value="1"/>
</dbReference>
<dbReference type="GO" id="GO:0006080">
    <property type="term" value="P:substituted mannan metabolic process"/>
    <property type="evidence" value="ECO:0007669"/>
    <property type="project" value="InterPro"/>
</dbReference>
<dbReference type="InterPro" id="IPR000805">
    <property type="entry name" value="Glyco_hydro_26"/>
</dbReference>
<proteinExistence type="inferred from homology"/>
<feature type="chain" id="PRO_5041938435" description="GH26 domain-containing protein" evidence="6">
    <location>
        <begin position="25"/>
        <end position="349"/>
    </location>
</feature>
<dbReference type="InterPro" id="IPR022790">
    <property type="entry name" value="GH26_dom"/>
</dbReference>
<dbReference type="Proteomes" id="UP001183643">
    <property type="component" value="Unassembled WGS sequence"/>
</dbReference>
<evidence type="ECO:0000256" key="1">
    <source>
        <dbReference type="ARBA" id="ARBA00007754"/>
    </source>
</evidence>
<feature type="domain" description="GH26" evidence="7">
    <location>
        <begin position="45"/>
        <end position="333"/>
    </location>
</feature>
<dbReference type="InterPro" id="IPR017853">
    <property type="entry name" value="GH"/>
</dbReference>
<dbReference type="PROSITE" id="PS51764">
    <property type="entry name" value="GH26"/>
    <property type="match status" value="1"/>
</dbReference>
<feature type="signal peptide" evidence="6">
    <location>
        <begin position="1"/>
        <end position="24"/>
    </location>
</feature>
<dbReference type="GO" id="GO:0016985">
    <property type="term" value="F:mannan endo-1,4-beta-mannosidase activity"/>
    <property type="evidence" value="ECO:0007669"/>
    <property type="project" value="InterPro"/>
</dbReference>
<feature type="active site" description="Nucleophile" evidence="4">
    <location>
        <position position="267"/>
    </location>
</feature>
<dbReference type="SUPFAM" id="SSF51445">
    <property type="entry name" value="(Trans)glycosidases"/>
    <property type="match status" value="1"/>
</dbReference>
<protein>
    <recommendedName>
        <fullName evidence="7">GH26 domain-containing protein</fullName>
    </recommendedName>
</protein>
<keyword evidence="9" id="KW-1185">Reference proteome</keyword>
<dbReference type="RefSeq" id="WP_310372830.1">
    <property type="nucleotide sequence ID" value="NZ_JAVDYB010000001.1"/>
</dbReference>
<evidence type="ECO:0000256" key="5">
    <source>
        <dbReference type="SAM" id="MobiDB-lite"/>
    </source>
</evidence>
<feature type="compositionally biased region" description="Pro residues" evidence="5">
    <location>
        <begin position="32"/>
        <end position="47"/>
    </location>
</feature>
<keyword evidence="2 4" id="KW-0378">Hydrolase</keyword>
<dbReference type="PROSITE" id="PS51257">
    <property type="entry name" value="PROKAR_LIPOPROTEIN"/>
    <property type="match status" value="1"/>
</dbReference>
<dbReference type="PANTHER" id="PTHR40079">
    <property type="entry name" value="MANNAN ENDO-1,4-BETA-MANNOSIDASE E-RELATED"/>
    <property type="match status" value="1"/>
</dbReference>
<evidence type="ECO:0000313" key="8">
    <source>
        <dbReference type="EMBL" id="MDR7279335.1"/>
    </source>
</evidence>
<dbReference type="EMBL" id="JAVDYB010000001">
    <property type="protein sequence ID" value="MDR7279335.1"/>
    <property type="molecule type" value="Genomic_DNA"/>
</dbReference>
<evidence type="ECO:0000256" key="2">
    <source>
        <dbReference type="ARBA" id="ARBA00022801"/>
    </source>
</evidence>
<feature type="region of interest" description="Disordered" evidence="5">
    <location>
        <begin position="29"/>
        <end position="51"/>
    </location>
</feature>
<accession>A0AAE3YTG2</accession>
<evidence type="ECO:0000256" key="6">
    <source>
        <dbReference type="SAM" id="SignalP"/>
    </source>
</evidence>